<gene>
    <name evidence="3" type="ORF">ERJ67_05705</name>
</gene>
<reference evidence="3 4" key="1">
    <citation type="journal article" date="2019" name="mSystems">
        <title>Life at home and on the roam: Genomic adaptions reflect the dual lifestyle of an intracellular, facultative symbiont.</title>
        <authorList>
            <person name="Burgsdorf I."/>
        </authorList>
    </citation>
    <scope>NUCLEOTIDE SEQUENCE [LARGE SCALE GENOMIC DNA]</scope>
    <source>
        <strain evidence="3">277cV</strain>
    </source>
</reference>
<sequence length="222" mass="23577">MRRILQPTIAMKGSGHPALASPTTMSLDPLFEQLRHPNPNMQSRARVALAQSDDPDVVPRLMAMLSEADVPLRRSAVKALGTVGEKSVQPLTNQLAASDDPTIGSSCCKGLAQVADQWVGFPFPALTLDLLCEKALAGNPVVQITAVMALGEMGESALSRLRRILAEGDPAVQVACVNALASLGIPEAEADLKATCDNEAMDSYVRESAESAIARLSMTMRR</sequence>
<accession>A0A524RNK0</accession>
<dbReference type="SMART" id="SM00567">
    <property type="entry name" value="EZ_HEAT"/>
    <property type="match status" value="4"/>
</dbReference>
<evidence type="ECO:0000256" key="2">
    <source>
        <dbReference type="ARBA" id="ARBA00022738"/>
    </source>
</evidence>
<comment type="caution">
    <text evidence="3">The sequence shown here is derived from an EMBL/GenBank/DDBJ whole genome shotgun (WGS) entry which is preliminary data.</text>
</comment>
<evidence type="ECO:0000313" key="4">
    <source>
        <dbReference type="Proteomes" id="UP000317990"/>
    </source>
</evidence>
<evidence type="ECO:0000256" key="1">
    <source>
        <dbReference type="ARBA" id="ARBA00022549"/>
    </source>
</evidence>
<keyword evidence="2" id="KW-0605">Phycobilisome</keyword>
<dbReference type="AlphaFoldDB" id="A0A524RNK0"/>
<dbReference type="InterPro" id="IPR011989">
    <property type="entry name" value="ARM-like"/>
</dbReference>
<protein>
    <submittedName>
        <fullName evidence="3">HEAT repeat domain-containing protein</fullName>
    </submittedName>
</protein>
<keyword evidence="1" id="KW-0042">Antenna complex</keyword>
<dbReference type="InterPro" id="IPR004155">
    <property type="entry name" value="PBS_lyase_HEAT"/>
</dbReference>
<dbReference type="EMBL" id="SRMO01000062">
    <property type="protein sequence ID" value="TGG92580.1"/>
    <property type="molecule type" value="Genomic_DNA"/>
</dbReference>
<name>A0A524RNK0_9CHRO</name>
<dbReference type="PANTHER" id="PTHR12697">
    <property type="entry name" value="PBS LYASE HEAT-LIKE PROTEIN"/>
    <property type="match status" value="1"/>
</dbReference>
<dbReference type="GO" id="GO:0030089">
    <property type="term" value="C:phycobilisome"/>
    <property type="evidence" value="ECO:0007669"/>
    <property type="project" value="UniProtKB-KW"/>
</dbReference>
<dbReference type="SUPFAM" id="SSF48371">
    <property type="entry name" value="ARM repeat"/>
    <property type="match status" value="1"/>
</dbReference>
<dbReference type="Pfam" id="PF13646">
    <property type="entry name" value="HEAT_2"/>
    <property type="match status" value="2"/>
</dbReference>
<proteinExistence type="predicted"/>
<dbReference type="PANTHER" id="PTHR12697:SF5">
    <property type="entry name" value="DEOXYHYPUSINE HYDROXYLASE"/>
    <property type="match status" value="1"/>
</dbReference>
<dbReference type="Gene3D" id="1.25.10.10">
    <property type="entry name" value="Leucine-rich Repeat Variant"/>
    <property type="match status" value="2"/>
</dbReference>
<dbReference type="Proteomes" id="UP000317990">
    <property type="component" value="Unassembled WGS sequence"/>
</dbReference>
<evidence type="ECO:0000313" key="3">
    <source>
        <dbReference type="EMBL" id="TGG92580.1"/>
    </source>
</evidence>
<dbReference type="GO" id="GO:0016491">
    <property type="term" value="F:oxidoreductase activity"/>
    <property type="evidence" value="ECO:0007669"/>
    <property type="project" value="TreeGrafter"/>
</dbReference>
<organism evidence="3 4">
    <name type="scientific">Aphanocapsa feldmannii 277cV</name>
    <dbReference type="NCBI Taxonomy" id="2507553"/>
    <lineage>
        <taxon>Bacteria</taxon>
        <taxon>Bacillati</taxon>
        <taxon>Cyanobacteriota</taxon>
        <taxon>Cyanophyceae</taxon>
        <taxon>Oscillatoriophycideae</taxon>
        <taxon>Chroococcales</taxon>
        <taxon>Microcystaceae</taxon>
        <taxon>Aphanocapsa</taxon>
    </lineage>
</organism>
<dbReference type="InterPro" id="IPR016024">
    <property type="entry name" value="ARM-type_fold"/>
</dbReference>